<evidence type="ECO:0000256" key="5">
    <source>
        <dbReference type="ARBA" id="ARBA00022989"/>
    </source>
</evidence>
<name>A0ABM4BHY3_HYDVU</name>
<dbReference type="Gene3D" id="2.60.470.10">
    <property type="entry name" value="Acid-sensing ion channels like domains"/>
    <property type="match status" value="1"/>
</dbReference>
<keyword evidence="10 11" id="KW-0407">Ion channel</keyword>
<accession>A0ABM4BHY3</accession>
<evidence type="ECO:0000256" key="2">
    <source>
        <dbReference type="ARBA" id="ARBA00022448"/>
    </source>
</evidence>
<evidence type="ECO:0000256" key="4">
    <source>
        <dbReference type="ARBA" id="ARBA00022692"/>
    </source>
</evidence>
<dbReference type="PANTHER" id="PTHR11690:SF300">
    <property type="entry name" value="PICKPOCKET PROTEIN 19"/>
    <property type="match status" value="1"/>
</dbReference>
<comment type="similarity">
    <text evidence="11">Belongs to the amiloride-sensitive sodium channel (TC 1.A.6) family.</text>
</comment>
<dbReference type="Gene3D" id="1.10.287.770">
    <property type="entry name" value="YojJ-like"/>
    <property type="match status" value="1"/>
</dbReference>
<dbReference type="PRINTS" id="PR01078">
    <property type="entry name" value="AMINACHANNEL"/>
</dbReference>
<reference evidence="14" key="1">
    <citation type="submission" date="2025-08" db="UniProtKB">
        <authorList>
            <consortium name="RefSeq"/>
        </authorList>
    </citation>
    <scope>IDENTIFICATION</scope>
</reference>
<evidence type="ECO:0000256" key="12">
    <source>
        <dbReference type="SAM" id="Phobius"/>
    </source>
</evidence>
<evidence type="ECO:0000313" key="13">
    <source>
        <dbReference type="Proteomes" id="UP001652625"/>
    </source>
</evidence>
<proteinExistence type="inferred from homology"/>
<dbReference type="InterPro" id="IPR001873">
    <property type="entry name" value="ENaC"/>
</dbReference>
<keyword evidence="2 11" id="KW-0813">Transport</keyword>
<keyword evidence="3 11" id="KW-0894">Sodium channel</keyword>
<keyword evidence="9 11" id="KW-0739">Sodium transport</keyword>
<evidence type="ECO:0000256" key="10">
    <source>
        <dbReference type="ARBA" id="ARBA00023303"/>
    </source>
</evidence>
<keyword evidence="7 11" id="KW-0406">Ion transport</keyword>
<keyword evidence="13" id="KW-1185">Reference proteome</keyword>
<evidence type="ECO:0000256" key="8">
    <source>
        <dbReference type="ARBA" id="ARBA00023136"/>
    </source>
</evidence>
<keyword evidence="6" id="KW-0915">Sodium</keyword>
<dbReference type="Proteomes" id="UP001652625">
    <property type="component" value="Chromosome 03"/>
</dbReference>
<evidence type="ECO:0000256" key="11">
    <source>
        <dbReference type="RuleBase" id="RU000679"/>
    </source>
</evidence>
<keyword evidence="8 12" id="KW-0472">Membrane</keyword>
<dbReference type="GeneID" id="124809016"/>
<comment type="subcellular location">
    <subcellularLocation>
        <location evidence="1">Membrane</location>
        <topology evidence="1">Multi-pass membrane protein</topology>
    </subcellularLocation>
</comment>
<evidence type="ECO:0000256" key="7">
    <source>
        <dbReference type="ARBA" id="ARBA00023065"/>
    </source>
</evidence>
<protein>
    <submittedName>
        <fullName evidence="14">Acid-sensing ion channel 1C</fullName>
    </submittedName>
</protein>
<feature type="transmembrane region" description="Helical" evidence="12">
    <location>
        <begin position="454"/>
        <end position="478"/>
    </location>
</feature>
<evidence type="ECO:0000313" key="14">
    <source>
        <dbReference type="RefSeq" id="XP_065648616.1"/>
    </source>
</evidence>
<evidence type="ECO:0000256" key="3">
    <source>
        <dbReference type="ARBA" id="ARBA00022461"/>
    </source>
</evidence>
<evidence type="ECO:0000256" key="6">
    <source>
        <dbReference type="ARBA" id="ARBA00023053"/>
    </source>
</evidence>
<sequence length="489" mass="56354">MSDTNIVNKHFITNDSKGWQSPCPKTKLNNQFVKESNEFIHRNGKPYFPVLKSEKEARREKLDETIQKFVDASTCHGFKHCFNSGSKVRQLIWMMILAASVALLVQKLYESGVKFLERPFSTKTTLTYVDQMEFPAISICNMNDMRNSKVVNTTLGRILEKMKVDNNNQHLKDISPEEYSSTRASANHEIKDMLYTCIFQEKIGCNHTFFTAFAASQGERCYKLNSSDLKVTGTGRKHSLIMELNIEQYDYFEDIKEAGIKLIIHDQNETPVRMAGVKLSPGFSATVQIKKKKTLNLKAPYATNCGSKPLKYFDHYSTNTCWLERLTDHVVTNCNCKDSFMPGHARVCSIPELMNCTFSKWEEFDRLKDIQCPIPCESQEFESSVSFARYPSNKLADKIAKDMQLPGSVQENREFIRDNYLRVEIFYEEMSYIQVEQTPSYDLMILLGDIGGQFGLFLGSSIITYVEFFDFFAALIYTKYFRIFKPPKI</sequence>
<dbReference type="Pfam" id="PF00858">
    <property type="entry name" value="ASC"/>
    <property type="match status" value="1"/>
</dbReference>
<gene>
    <name evidence="14" type="primary">LOC124809016</name>
</gene>
<organism evidence="13 14">
    <name type="scientific">Hydra vulgaris</name>
    <name type="common">Hydra</name>
    <name type="synonym">Hydra attenuata</name>
    <dbReference type="NCBI Taxonomy" id="6087"/>
    <lineage>
        <taxon>Eukaryota</taxon>
        <taxon>Metazoa</taxon>
        <taxon>Cnidaria</taxon>
        <taxon>Hydrozoa</taxon>
        <taxon>Hydroidolina</taxon>
        <taxon>Anthoathecata</taxon>
        <taxon>Aplanulata</taxon>
        <taxon>Hydridae</taxon>
        <taxon>Hydra</taxon>
    </lineage>
</organism>
<dbReference type="RefSeq" id="XP_065648616.1">
    <property type="nucleotide sequence ID" value="XM_065792544.1"/>
</dbReference>
<evidence type="ECO:0000256" key="9">
    <source>
        <dbReference type="ARBA" id="ARBA00023201"/>
    </source>
</evidence>
<keyword evidence="4 11" id="KW-0812">Transmembrane</keyword>
<evidence type="ECO:0000256" key="1">
    <source>
        <dbReference type="ARBA" id="ARBA00004141"/>
    </source>
</evidence>
<keyword evidence="5 12" id="KW-1133">Transmembrane helix</keyword>
<dbReference type="PANTHER" id="PTHR11690">
    <property type="entry name" value="AMILORIDE-SENSITIVE SODIUM CHANNEL-RELATED"/>
    <property type="match status" value="1"/>
</dbReference>